<feature type="domain" description="Peptidase S8/S53" evidence="8">
    <location>
        <begin position="138"/>
        <end position="342"/>
    </location>
</feature>
<dbReference type="InterPro" id="IPR050131">
    <property type="entry name" value="Peptidase_S8_subtilisin-like"/>
</dbReference>
<evidence type="ECO:0000256" key="7">
    <source>
        <dbReference type="SAM" id="SignalP"/>
    </source>
</evidence>
<feature type="active site" description="Charge relay system" evidence="5">
    <location>
        <position position="171"/>
    </location>
</feature>
<evidence type="ECO:0000256" key="3">
    <source>
        <dbReference type="ARBA" id="ARBA00022801"/>
    </source>
</evidence>
<dbReference type="CDD" id="cd04077">
    <property type="entry name" value="Peptidases_S8_PCSK9_ProteinaseK_like"/>
    <property type="match status" value="1"/>
</dbReference>
<feature type="chain" id="PRO_5045863070" evidence="7">
    <location>
        <begin position="20"/>
        <end position="390"/>
    </location>
</feature>
<dbReference type="PROSITE" id="PS51892">
    <property type="entry name" value="SUBTILASE"/>
    <property type="match status" value="1"/>
</dbReference>
<dbReference type="PANTHER" id="PTHR43806">
    <property type="entry name" value="PEPTIDASE S8"/>
    <property type="match status" value="1"/>
</dbReference>
<dbReference type="PROSITE" id="PS00136">
    <property type="entry name" value="SUBTILASE_ASP"/>
    <property type="match status" value="1"/>
</dbReference>
<evidence type="ECO:0000256" key="2">
    <source>
        <dbReference type="ARBA" id="ARBA00022670"/>
    </source>
</evidence>
<accession>A0ABP0EJW1</accession>
<dbReference type="Proteomes" id="UP001497600">
    <property type="component" value="Chromosome G"/>
</dbReference>
<evidence type="ECO:0000256" key="4">
    <source>
        <dbReference type="ARBA" id="ARBA00022825"/>
    </source>
</evidence>
<keyword evidence="4 5" id="KW-0720">Serine protease</keyword>
<dbReference type="InterPro" id="IPR022398">
    <property type="entry name" value="Peptidase_S8_His-AS"/>
</dbReference>
<dbReference type="PANTHER" id="PTHR43806:SF13">
    <property type="entry name" value="SUBTILASE-TYPE PROTEINASE RRT12"/>
    <property type="match status" value="1"/>
</dbReference>
<dbReference type="Pfam" id="PF05922">
    <property type="entry name" value="Inhibitor_I9"/>
    <property type="match status" value="1"/>
</dbReference>
<keyword evidence="7" id="KW-0732">Signal</keyword>
<sequence length="390" mass="41901">MLKKLLSLYILVTIQVAAAEDLRYLVSLKVQETYESFIRYDKTYPLSQHINPLIDHAYSIGKYSGFSGNFTEQALERLQRCPLVAEITPDITVEAFETTIQNSSPRHLARLSQEDNLESETFSYCFNNDTQSPVLAYVIDSGININHPEFGGRAERGADFTGEGSGDYNGHGTHVAGLIGSNTYGVSKNVRLVEVKALNKYGAGSLSTIISAIEFAVNHRSEAGLPGVANLSLGAMRSGALNRAVTAALETGLVVVVAAGNSNSNACMTSPASSRGAITVGSIDDCDDSLTPFTNWGECVDLFASGLNVQSVHYDSESDFQTLSGTSMSSPIVAGQVSVLLSEGVPPGNILKTLKDMSTKNKIPKSSIVFRFRSPNRIVYNGMEGECDNL</sequence>
<name>A0ABP0EJW1_9ASCO</name>
<gene>
    <name evidence="10" type="primary">RRT12</name>
    <name evidence="10" type="ORF">CAAN4_G17546</name>
</gene>
<dbReference type="EMBL" id="OZ004259">
    <property type="protein sequence ID" value="CAK7919332.1"/>
    <property type="molecule type" value="Genomic_DNA"/>
</dbReference>
<feature type="active site" description="Charge relay system" evidence="5">
    <location>
        <position position="140"/>
    </location>
</feature>
<dbReference type="Pfam" id="PF00082">
    <property type="entry name" value="Peptidase_S8"/>
    <property type="match status" value="1"/>
</dbReference>
<dbReference type="SUPFAM" id="SSF54897">
    <property type="entry name" value="Protease propeptides/inhibitors"/>
    <property type="match status" value="1"/>
</dbReference>
<protein>
    <submittedName>
        <fullName evidence="10">Subtilase-type proteinase Rrt12p</fullName>
    </submittedName>
</protein>
<feature type="domain" description="Inhibitor I9" evidence="9">
    <location>
        <begin position="46"/>
        <end position="94"/>
    </location>
</feature>
<feature type="active site" description="Charge relay system" evidence="5">
    <location>
        <position position="327"/>
    </location>
</feature>
<dbReference type="InterPro" id="IPR015500">
    <property type="entry name" value="Peptidase_S8_subtilisin-rel"/>
</dbReference>
<keyword evidence="11" id="KW-1185">Reference proteome</keyword>
<dbReference type="InterPro" id="IPR036852">
    <property type="entry name" value="Peptidase_S8/S53_dom_sf"/>
</dbReference>
<dbReference type="PROSITE" id="PS00138">
    <property type="entry name" value="SUBTILASE_SER"/>
    <property type="match status" value="1"/>
</dbReference>
<dbReference type="InterPro" id="IPR010259">
    <property type="entry name" value="S8pro/Inhibitor_I9"/>
</dbReference>
<dbReference type="SUPFAM" id="SSF52743">
    <property type="entry name" value="Subtilisin-like"/>
    <property type="match status" value="1"/>
</dbReference>
<dbReference type="InterPro" id="IPR023828">
    <property type="entry name" value="Peptidase_S8_Ser-AS"/>
</dbReference>
<dbReference type="PRINTS" id="PR00723">
    <property type="entry name" value="SUBTILISIN"/>
</dbReference>
<dbReference type="InterPro" id="IPR023827">
    <property type="entry name" value="Peptidase_S8_Asp-AS"/>
</dbReference>
<evidence type="ECO:0000256" key="6">
    <source>
        <dbReference type="RuleBase" id="RU003355"/>
    </source>
</evidence>
<feature type="signal peptide" evidence="7">
    <location>
        <begin position="1"/>
        <end position="19"/>
    </location>
</feature>
<dbReference type="InterPro" id="IPR034193">
    <property type="entry name" value="PCSK9_ProteinaseK-like"/>
</dbReference>
<dbReference type="InterPro" id="IPR000209">
    <property type="entry name" value="Peptidase_S8/S53_dom"/>
</dbReference>
<reference evidence="10 11" key="1">
    <citation type="submission" date="2024-01" db="EMBL/GenBank/DDBJ databases">
        <authorList>
            <consortium name="Genoscope - CEA"/>
            <person name="William W."/>
        </authorList>
    </citation>
    <scope>NUCLEOTIDE SEQUENCE [LARGE SCALE GENOMIC DNA]</scope>
    <source>
        <strain evidence="10 11">29B2s-10</strain>
    </source>
</reference>
<evidence type="ECO:0000256" key="5">
    <source>
        <dbReference type="PROSITE-ProRule" id="PRU01240"/>
    </source>
</evidence>
<evidence type="ECO:0000313" key="10">
    <source>
        <dbReference type="EMBL" id="CAK7919332.1"/>
    </source>
</evidence>
<comment type="similarity">
    <text evidence="1 5 6">Belongs to the peptidase S8 family.</text>
</comment>
<keyword evidence="2 5" id="KW-0645">Protease</keyword>
<proteinExistence type="inferred from homology"/>
<evidence type="ECO:0000256" key="1">
    <source>
        <dbReference type="ARBA" id="ARBA00011073"/>
    </source>
</evidence>
<dbReference type="PROSITE" id="PS00137">
    <property type="entry name" value="SUBTILASE_HIS"/>
    <property type="match status" value="1"/>
</dbReference>
<evidence type="ECO:0000259" key="9">
    <source>
        <dbReference type="Pfam" id="PF05922"/>
    </source>
</evidence>
<evidence type="ECO:0000313" key="11">
    <source>
        <dbReference type="Proteomes" id="UP001497600"/>
    </source>
</evidence>
<evidence type="ECO:0000259" key="8">
    <source>
        <dbReference type="Pfam" id="PF00082"/>
    </source>
</evidence>
<keyword evidence="3 5" id="KW-0378">Hydrolase</keyword>
<organism evidence="10 11">
    <name type="scientific">[Candida] anglica</name>
    <dbReference type="NCBI Taxonomy" id="148631"/>
    <lineage>
        <taxon>Eukaryota</taxon>
        <taxon>Fungi</taxon>
        <taxon>Dikarya</taxon>
        <taxon>Ascomycota</taxon>
        <taxon>Saccharomycotina</taxon>
        <taxon>Pichiomycetes</taxon>
        <taxon>Debaryomycetaceae</taxon>
        <taxon>Kurtzmaniella</taxon>
    </lineage>
</organism>
<dbReference type="Gene3D" id="3.40.50.200">
    <property type="entry name" value="Peptidase S8/S53 domain"/>
    <property type="match status" value="1"/>
</dbReference>